<organism evidence="2 3">
    <name type="scientific">Burkholderia latens</name>
    <dbReference type="NCBI Taxonomy" id="488446"/>
    <lineage>
        <taxon>Bacteria</taxon>
        <taxon>Pseudomonadati</taxon>
        <taxon>Pseudomonadota</taxon>
        <taxon>Betaproteobacteria</taxon>
        <taxon>Burkholderiales</taxon>
        <taxon>Burkholderiaceae</taxon>
        <taxon>Burkholderia</taxon>
        <taxon>Burkholderia cepacia complex</taxon>
    </lineage>
</organism>
<proteinExistence type="predicted"/>
<evidence type="ECO:0000313" key="3">
    <source>
        <dbReference type="Proteomes" id="UP000056450"/>
    </source>
</evidence>
<keyword evidence="1" id="KW-0472">Membrane</keyword>
<sequence>MNNIALTTKNLGIDILRHLFGEPKNWGYVVICSQAFGISNSATVYCLRNRTNIPRIRNSVYISRDGPKNKGRLDTIFQITKNKIWIFYEIALIIRESSIMLICEHHVVAFECCLYQSPAAIFIAIARLLVSIFVPIRINIACEIFWIMLVLACFGP</sequence>
<name>A0AAP1G618_9BURK</name>
<protein>
    <submittedName>
        <fullName evidence="2">Uncharacterized protein</fullName>
    </submittedName>
</protein>
<gene>
    <name evidence="2" type="ORF">WI41_25060</name>
</gene>
<keyword evidence="1" id="KW-0812">Transmembrane</keyword>
<evidence type="ECO:0000256" key="1">
    <source>
        <dbReference type="SAM" id="Phobius"/>
    </source>
</evidence>
<feature type="transmembrane region" description="Helical" evidence="1">
    <location>
        <begin position="136"/>
        <end position="154"/>
    </location>
</feature>
<accession>A0AAP1G618</accession>
<keyword evidence="1" id="KW-1133">Transmembrane helix</keyword>
<reference evidence="2 3" key="1">
    <citation type="submission" date="2015-11" db="EMBL/GenBank/DDBJ databases">
        <title>Expanding the genomic diversity of Burkholderia species for the development of highly accurate diagnostics.</title>
        <authorList>
            <person name="Sahl J."/>
            <person name="Keim P."/>
            <person name="Wagner D."/>
        </authorList>
    </citation>
    <scope>NUCLEOTIDE SEQUENCE [LARGE SCALE GENOMIC DNA]</scope>
    <source>
        <strain evidence="2 3">RF32-BP12</strain>
    </source>
</reference>
<evidence type="ECO:0000313" key="2">
    <source>
        <dbReference type="EMBL" id="KVA01420.1"/>
    </source>
</evidence>
<dbReference type="AlphaFoldDB" id="A0AAP1G618"/>
<comment type="caution">
    <text evidence="2">The sequence shown here is derived from an EMBL/GenBank/DDBJ whole genome shotgun (WGS) entry which is preliminary data.</text>
</comment>
<dbReference type="EMBL" id="LOTQ01000042">
    <property type="protein sequence ID" value="KVA01420.1"/>
    <property type="molecule type" value="Genomic_DNA"/>
</dbReference>
<dbReference type="Proteomes" id="UP000056450">
    <property type="component" value="Unassembled WGS sequence"/>
</dbReference>